<organism evidence="2 3">
    <name type="scientific">Paragonimus westermani</name>
    <dbReference type="NCBI Taxonomy" id="34504"/>
    <lineage>
        <taxon>Eukaryota</taxon>
        <taxon>Metazoa</taxon>
        <taxon>Spiralia</taxon>
        <taxon>Lophotrochozoa</taxon>
        <taxon>Platyhelminthes</taxon>
        <taxon>Trematoda</taxon>
        <taxon>Digenea</taxon>
        <taxon>Plagiorchiida</taxon>
        <taxon>Troglotremata</taxon>
        <taxon>Troglotrematidae</taxon>
        <taxon>Paragonimus</taxon>
    </lineage>
</organism>
<reference evidence="2 3" key="1">
    <citation type="journal article" date="2019" name="Gigascience">
        <title>Whole-genome sequence of the oriental lung fluke Paragonimus westermani.</title>
        <authorList>
            <person name="Oey H."/>
            <person name="Zakrzewski M."/>
            <person name="Narain K."/>
            <person name="Devi K.R."/>
            <person name="Agatsuma T."/>
            <person name="Nawaratna S."/>
            <person name="Gobert G.N."/>
            <person name="Jones M.K."/>
            <person name="Ragan M.A."/>
            <person name="McManus D.P."/>
            <person name="Krause L."/>
        </authorList>
    </citation>
    <scope>NUCLEOTIDE SEQUENCE [LARGE SCALE GENOMIC DNA]</scope>
    <source>
        <strain evidence="2 3">IND2009</strain>
    </source>
</reference>
<evidence type="ECO:0000259" key="1">
    <source>
        <dbReference type="Pfam" id="PF11427"/>
    </source>
</evidence>
<feature type="domain" description="Tc3 transposase DNA binding" evidence="1">
    <location>
        <begin position="3"/>
        <end position="51"/>
    </location>
</feature>
<dbReference type="AlphaFoldDB" id="A0A5J4N2T5"/>
<evidence type="ECO:0000313" key="3">
    <source>
        <dbReference type="Proteomes" id="UP000324629"/>
    </source>
</evidence>
<name>A0A5J4N2T5_9TREM</name>
<dbReference type="Pfam" id="PF11427">
    <property type="entry name" value="HTH_Tnp_Tc3_1"/>
    <property type="match status" value="1"/>
</dbReference>
<dbReference type="SUPFAM" id="SSF46689">
    <property type="entry name" value="Homeodomain-like"/>
    <property type="match status" value="1"/>
</dbReference>
<proteinExistence type="predicted"/>
<dbReference type="InterPro" id="IPR025898">
    <property type="entry name" value="Tc3_transposase_DNA-bd_dom"/>
</dbReference>
<accession>A0A5J4N2T5</accession>
<comment type="caution">
    <text evidence="2">The sequence shown here is derived from an EMBL/GenBank/DDBJ whole genome shotgun (WGS) entry which is preliminary data.</text>
</comment>
<dbReference type="Gene3D" id="1.10.10.60">
    <property type="entry name" value="Homeodomain-like"/>
    <property type="match status" value="1"/>
</dbReference>
<evidence type="ECO:0000313" key="2">
    <source>
        <dbReference type="EMBL" id="KAA3669845.1"/>
    </source>
</evidence>
<dbReference type="Proteomes" id="UP000324629">
    <property type="component" value="Unassembled WGS sequence"/>
</dbReference>
<protein>
    <recommendedName>
        <fullName evidence="1">Tc3 transposase DNA binding domain-containing protein</fullName>
    </recommendedName>
</protein>
<dbReference type="GO" id="GO:0003677">
    <property type="term" value="F:DNA binding"/>
    <property type="evidence" value="ECO:0007669"/>
    <property type="project" value="InterPro"/>
</dbReference>
<sequence>MPRGNQLSVEEKASIKAYRDANLGIREIARKLQRTPGAIVNFLKNPKTYGTKKEKVVGGNYLNVLKEEFRMKYQIVKSPVTISNEFSTSMLANQLFGEVFDEIPT</sequence>
<dbReference type="EMBL" id="QNGE01022636">
    <property type="protein sequence ID" value="KAA3669845.1"/>
    <property type="molecule type" value="Genomic_DNA"/>
</dbReference>
<gene>
    <name evidence="2" type="ORF">DEA37_0002683</name>
</gene>
<keyword evidence="3" id="KW-1185">Reference proteome</keyword>
<dbReference type="InterPro" id="IPR009057">
    <property type="entry name" value="Homeodomain-like_sf"/>
</dbReference>